<dbReference type="RefSeq" id="XP_002765294.1">
    <property type="nucleotide sequence ID" value="XM_002765248.1"/>
</dbReference>
<dbReference type="EC" id="3.2.1.22" evidence="4"/>
<feature type="chain" id="PRO_5002952593" description="Alpha-galactosidase" evidence="5">
    <location>
        <begin position="25"/>
        <end position="894"/>
    </location>
</feature>
<dbReference type="InterPro" id="IPR000111">
    <property type="entry name" value="Glyco_hydro_27/36_CS"/>
</dbReference>
<dbReference type="InterPro" id="IPR013785">
    <property type="entry name" value="Aldolase_TIM"/>
</dbReference>
<dbReference type="SUPFAM" id="SSF51445">
    <property type="entry name" value="(Trans)glycosidases"/>
    <property type="match status" value="2"/>
</dbReference>
<dbReference type="GO" id="GO:0016139">
    <property type="term" value="P:glycoside catabolic process"/>
    <property type="evidence" value="ECO:0007669"/>
    <property type="project" value="TreeGrafter"/>
</dbReference>
<dbReference type="InParanoid" id="C5LZ02"/>
<dbReference type="Gene3D" id="3.20.20.70">
    <property type="entry name" value="Aldolase class I"/>
    <property type="match status" value="3"/>
</dbReference>
<reference evidence="6 7" key="1">
    <citation type="submission" date="2008-07" db="EMBL/GenBank/DDBJ databases">
        <authorList>
            <person name="El-Sayed N."/>
            <person name="Caler E."/>
            <person name="Inman J."/>
            <person name="Amedeo P."/>
            <person name="Hass B."/>
            <person name="Wortman J."/>
        </authorList>
    </citation>
    <scope>NUCLEOTIDE SEQUENCE [LARGE SCALE GENOMIC DNA]</scope>
    <source>
        <strain evidence="7">ATCC 50983 / TXsc</strain>
    </source>
</reference>
<dbReference type="Gene3D" id="2.60.40.1180">
    <property type="entry name" value="Golgi alpha-mannosidase II"/>
    <property type="match status" value="2"/>
</dbReference>
<comment type="similarity">
    <text evidence="1 4">Belongs to the glycosyl hydrolase 27 family.</text>
</comment>
<protein>
    <recommendedName>
        <fullName evidence="4">Alpha-galactosidase</fullName>
        <ecNumber evidence="4">3.2.1.22</ecNumber>
    </recommendedName>
    <alternativeName>
        <fullName evidence="4">Melibiase</fullName>
    </alternativeName>
</protein>
<dbReference type="PANTHER" id="PTHR11452">
    <property type="entry name" value="ALPHA-GALACTOSIDASE/ALPHA-N-ACETYLGALACTOSAMINIDASE"/>
    <property type="match status" value="1"/>
</dbReference>
<dbReference type="EMBL" id="GG686838">
    <property type="protein sequence ID" value="EEQ98011.1"/>
    <property type="molecule type" value="Genomic_DNA"/>
</dbReference>
<dbReference type="PRINTS" id="PR00740">
    <property type="entry name" value="GLHYDRLASE27"/>
</dbReference>
<evidence type="ECO:0000256" key="5">
    <source>
        <dbReference type="SAM" id="SignalP"/>
    </source>
</evidence>
<evidence type="ECO:0000256" key="2">
    <source>
        <dbReference type="ARBA" id="ARBA00022801"/>
    </source>
</evidence>
<evidence type="ECO:0000313" key="7">
    <source>
        <dbReference type="Proteomes" id="UP000007800"/>
    </source>
</evidence>
<dbReference type="SUPFAM" id="SSF51011">
    <property type="entry name" value="Glycosyl hydrolase domain"/>
    <property type="match status" value="2"/>
</dbReference>
<dbReference type="CDD" id="cd14792">
    <property type="entry name" value="GH27"/>
    <property type="match status" value="2"/>
</dbReference>
<dbReference type="InterPro" id="IPR013780">
    <property type="entry name" value="Glyco_hydro_b"/>
</dbReference>
<keyword evidence="5" id="KW-0732">Signal</keyword>
<keyword evidence="2 4" id="KW-0378">Hydrolase</keyword>
<dbReference type="PANTHER" id="PTHR11452:SF83">
    <property type="entry name" value="ALPHA-GALACTOSIDASE"/>
    <property type="match status" value="1"/>
</dbReference>
<name>C5LZ02_PERM5</name>
<dbReference type="InterPro" id="IPR017853">
    <property type="entry name" value="GH"/>
</dbReference>
<dbReference type="GeneID" id="9037921"/>
<dbReference type="OrthoDB" id="5795902at2759"/>
<comment type="catalytic activity">
    <reaction evidence="4">
        <text>Hydrolysis of terminal, non-reducing alpha-D-galactose residues in alpha-D-galactosides, including galactose oligosaccharides, galactomannans and galactolipids.</text>
        <dbReference type="EC" id="3.2.1.22"/>
    </reaction>
</comment>
<evidence type="ECO:0000256" key="4">
    <source>
        <dbReference type="RuleBase" id="RU361168"/>
    </source>
</evidence>
<dbReference type="AlphaFoldDB" id="C5LZ02"/>
<keyword evidence="4" id="KW-1015">Disulfide bond</keyword>
<dbReference type="GO" id="GO:0009311">
    <property type="term" value="P:oligosaccharide metabolic process"/>
    <property type="evidence" value="ECO:0007669"/>
    <property type="project" value="TreeGrafter"/>
</dbReference>
<keyword evidence="3 4" id="KW-0326">Glycosidase</keyword>
<dbReference type="FunFam" id="3.20.20.70:FF:000197">
    <property type="entry name" value="Alpha-galactosidase"/>
    <property type="match status" value="1"/>
</dbReference>
<evidence type="ECO:0000256" key="1">
    <source>
        <dbReference type="ARBA" id="ARBA00009743"/>
    </source>
</evidence>
<feature type="signal peptide" evidence="5">
    <location>
        <begin position="1"/>
        <end position="24"/>
    </location>
</feature>
<sequence>MPLKYQTSTLVSLVAFGIHPLVCGLDNDLARTPPMGWLAWERFGCETDCETHPDTCISEKLYTDMADELIRGGYNRGLKLGIYADIGTKTCGGYPGLEGHFEQDVKTFAEWGIDSLKVDGCYANTSTFGETYPGLGRLLNATGRPILYSCSWPAYLADHAEDKDVLVKEIAPACNLWRNFDDIYDSWASIQGITNFWARRNSTDILIRAAGPGHWNDPDMIVVGNNGLSEVEQQSQFALWAMFAAPLYLTADLRTMPSWAREIVQNKEIIAINQDPLGKQGYVVWSENGARIWIRELAGTDKSVDTWAVLLENSNSIFGLQRIALQPTRHIPRWAEGTQFSVRDLFRGRNIGLFVDEYSANVDTSSVHFVIIRKVRKWKHVSHLRIPNSEEVISSPMQASFRTFPVEYGIACLPLIGQQSAAMNEIASTTTDQPLFPGTKTGITGEGKNDSSSAFSHPVKSAIPGRDALRTSPGLDLDPWDGRKRILHACALAHVQIVCSEWYVQVLYTFVTETDCKARPDTCISEKLYTDMADELICGGYKDAGYEYVNIDDCWSTLERDAKTGEILPDPERFPHGIKWLADYMHSRGLKLGIYADIGTKTCGGYPGLEGHFEQDVKTFAEWGIDSLKVDGCYADTSTFGETYPRLGRLLNATGRPILYSCSWPAYLADHAENQDVLVKEIAPACNLWRNFHDIRDSWASVQSITNFWARTSPTNILIRAAGPGHWNDPDMIVVGNNGLSEVEQQSQFALWAMFAAPLYMTADLRTFPSWARKIVQNKEIIAVNQDLLGKQGYVVWSEKRARIWIKELTATDKPADTWAVLLENSNSIYGPKRIVLQPARHIPGWAEGTQFSVRDLFRGRDVGVFDKAYSVDVDTSSVQFVIIRKVKDETILL</sequence>
<dbReference type="Proteomes" id="UP000007800">
    <property type="component" value="Unassembled WGS sequence"/>
</dbReference>
<evidence type="ECO:0000256" key="3">
    <source>
        <dbReference type="ARBA" id="ARBA00023295"/>
    </source>
</evidence>
<evidence type="ECO:0000313" key="6">
    <source>
        <dbReference type="EMBL" id="EEQ98011.1"/>
    </source>
</evidence>
<dbReference type="Pfam" id="PF16499">
    <property type="entry name" value="Melibiase_2"/>
    <property type="match status" value="2"/>
</dbReference>
<gene>
    <name evidence="6" type="ORF">Pmar_PMAR016088</name>
</gene>
<dbReference type="InterPro" id="IPR002241">
    <property type="entry name" value="Glyco_hydro_27"/>
</dbReference>
<proteinExistence type="inferred from homology"/>
<accession>C5LZ02</accession>
<keyword evidence="7" id="KW-1185">Reference proteome</keyword>
<dbReference type="PROSITE" id="PS00512">
    <property type="entry name" value="ALPHA_GALACTOSIDASE"/>
    <property type="match status" value="1"/>
</dbReference>
<organism evidence="7">
    <name type="scientific">Perkinsus marinus (strain ATCC 50983 / TXsc)</name>
    <dbReference type="NCBI Taxonomy" id="423536"/>
    <lineage>
        <taxon>Eukaryota</taxon>
        <taxon>Sar</taxon>
        <taxon>Alveolata</taxon>
        <taxon>Perkinsozoa</taxon>
        <taxon>Perkinsea</taxon>
        <taxon>Perkinsida</taxon>
        <taxon>Perkinsidae</taxon>
        <taxon>Perkinsus</taxon>
    </lineage>
</organism>
<dbReference type="GO" id="GO:0005737">
    <property type="term" value="C:cytoplasm"/>
    <property type="evidence" value="ECO:0007669"/>
    <property type="project" value="TreeGrafter"/>
</dbReference>
<dbReference type="GO" id="GO:0004557">
    <property type="term" value="F:alpha-galactosidase activity"/>
    <property type="evidence" value="ECO:0007669"/>
    <property type="project" value="UniProtKB-EC"/>
</dbReference>